<feature type="compositionally biased region" description="Low complexity" evidence="1">
    <location>
        <begin position="19"/>
        <end position="28"/>
    </location>
</feature>
<sequence>MSDNLLRSVSSKTARRSSCKSSRSPSSKANFAPTSRSTFRSSDKTPTFLKDNIQCDVVCPGRSNTIIEIPQNDSSSKKRASPGCCAKRRPTEPPEKSLFPKCKYDTCCRDNVPPSFTRVTINQQSRSKFQYNMVESLG</sequence>
<dbReference type="AlphaFoldDB" id="A0AAW1IXQ5"/>
<comment type="caution">
    <text evidence="2">The sequence shown here is derived from an EMBL/GenBank/DDBJ whole genome shotgun (WGS) entry which is preliminary data.</text>
</comment>
<organism evidence="2 3">
    <name type="scientific">Popillia japonica</name>
    <name type="common">Japanese beetle</name>
    <dbReference type="NCBI Taxonomy" id="7064"/>
    <lineage>
        <taxon>Eukaryota</taxon>
        <taxon>Metazoa</taxon>
        <taxon>Ecdysozoa</taxon>
        <taxon>Arthropoda</taxon>
        <taxon>Hexapoda</taxon>
        <taxon>Insecta</taxon>
        <taxon>Pterygota</taxon>
        <taxon>Neoptera</taxon>
        <taxon>Endopterygota</taxon>
        <taxon>Coleoptera</taxon>
        <taxon>Polyphaga</taxon>
        <taxon>Scarabaeiformia</taxon>
        <taxon>Scarabaeidae</taxon>
        <taxon>Rutelinae</taxon>
        <taxon>Popillia</taxon>
    </lineage>
</organism>
<keyword evidence="3" id="KW-1185">Reference proteome</keyword>
<evidence type="ECO:0000313" key="2">
    <source>
        <dbReference type="EMBL" id="KAK9695022.1"/>
    </source>
</evidence>
<feature type="region of interest" description="Disordered" evidence="1">
    <location>
        <begin position="1"/>
        <end position="45"/>
    </location>
</feature>
<evidence type="ECO:0000256" key="1">
    <source>
        <dbReference type="SAM" id="MobiDB-lite"/>
    </source>
</evidence>
<proteinExistence type="predicted"/>
<name>A0AAW1IXQ5_POPJA</name>
<accession>A0AAW1IXQ5</accession>
<reference evidence="2 3" key="1">
    <citation type="journal article" date="2024" name="BMC Genomics">
        <title>De novo assembly and annotation of Popillia japonica's genome with initial clues to its potential as an invasive pest.</title>
        <authorList>
            <person name="Cucini C."/>
            <person name="Boschi S."/>
            <person name="Funari R."/>
            <person name="Cardaioli E."/>
            <person name="Iannotti N."/>
            <person name="Marturano G."/>
            <person name="Paoli F."/>
            <person name="Bruttini M."/>
            <person name="Carapelli A."/>
            <person name="Frati F."/>
            <person name="Nardi F."/>
        </authorList>
    </citation>
    <scope>NUCLEOTIDE SEQUENCE [LARGE SCALE GENOMIC DNA]</scope>
    <source>
        <strain evidence="2">DMR45628</strain>
    </source>
</reference>
<protein>
    <submittedName>
        <fullName evidence="2">Uncharacterized protein</fullName>
    </submittedName>
</protein>
<feature type="region of interest" description="Disordered" evidence="1">
    <location>
        <begin position="68"/>
        <end position="96"/>
    </location>
</feature>
<evidence type="ECO:0000313" key="3">
    <source>
        <dbReference type="Proteomes" id="UP001458880"/>
    </source>
</evidence>
<dbReference type="EMBL" id="JASPKY010000494">
    <property type="protein sequence ID" value="KAK9695022.1"/>
    <property type="molecule type" value="Genomic_DNA"/>
</dbReference>
<dbReference type="Proteomes" id="UP001458880">
    <property type="component" value="Unassembled WGS sequence"/>
</dbReference>
<gene>
    <name evidence="2" type="ORF">QE152_g33153</name>
</gene>